<name>A0AAI9UAE8_9PEZI</name>
<dbReference type="EMBL" id="MLGG01000024">
    <property type="protein sequence ID" value="KAK1454715.1"/>
    <property type="molecule type" value="Genomic_DNA"/>
</dbReference>
<protein>
    <submittedName>
        <fullName evidence="1">Uncharacterized protein</fullName>
    </submittedName>
</protein>
<comment type="caution">
    <text evidence="1">The sequence shown here is derived from an EMBL/GenBank/DDBJ whole genome shotgun (WGS) entry which is preliminary data.</text>
</comment>
<keyword evidence="2" id="KW-1185">Reference proteome</keyword>
<dbReference type="Proteomes" id="UP001239795">
    <property type="component" value="Unassembled WGS sequence"/>
</dbReference>
<sequence length="155" mass="17052">MFLARDRSHHAGILLAVGIAASFSDASGPEDSLMTTTFHVVSLPRSYDTARAYSGFESLAFSAVLQMHCSSAARRFRFSIVPSFSSSGITSPGWASSGTDAFPPFIMPFTSRPISDSRYYICQRSRKPKLRHKTVKIAFLIQIPNQIMQLVPCSP</sequence>
<gene>
    <name evidence="1" type="ORF">CMEL01_03475</name>
</gene>
<evidence type="ECO:0000313" key="2">
    <source>
        <dbReference type="Proteomes" id="UP001239795"/>
    </source>
</evidence>
<proteinExistence type="predicted"/>
<reference evidence="1 2" key="1">
    <citation type="submission" date="2016-10" db="EMBL/GenBank/DDBJ databases">
        <title>The genome sequence of Colletotrichum fioriniae PJ7.</title>
        <authorList>
            <person name="Baroncelli R."/>
        </authorList>
    </citation>
    <scope>NUCLEOTIDE SEQUENCE [LARGE SCALE GENOMIC DNA]</scope>
    <source>
        <strain evidence="1">Col 31</strain>
    </source>
</reference>
<organism evidence="1 2">
    <name type="scientific">Colletotrichum melonis</name>
    <dbReference type="NCBI Taxonomy" id="1209925"/>
    <lineage>
        <taxon>Eukaryota</taxon>
        <taxon>Fungi</taxon>
        <taxon>Dikarya</taxon>
        <taxon>Ascomycota</taxon>
        <taxon>Pezizomycotina</taxon>
        <taxon>Sordariomycetes</taxon>
        <taxon>Hypocreomycetidae</taxon>
        <taxon>Glomerellales</taxon>
        <taxon>Glomerellaceae</taxon>
        <taxon>Colletotrichum</taxon>
        <taxon>Colletotrichum acutatum species complex</taxon>
    </lineage>
</organism>
<accession>A0AAI9UAE8</accession>
<evidence type="ECO:0000313" key="1">
    <source>
        <dbReference type="EMBL" id="KAK1454715.1"/>
    </source>
</evidence>
<dbReference type="AlphaFoldDB" id="A0AAI9UAE8"/>